<feature type="chain" id="PRO_5031061614" description="Kazal-like domain-containing protein" evidence="1">
    <location>
        <begin position="24"/>
        <end position="61"/>
    </location>
</feature>
<sequence>MMKKIAFFVFAAATALSASLAGAANPVYCDECDTRLEQCMDSPIRIYCSRLYRECRATCIP</sequence>
<organism evidence="2 3">
    <name type="scientific">Pseudoduganella violacea</name>
    <dbReference type="NCBI Taxonomy" id="1715466"/>
    <lineage>
        <taxon>Bacteria</taxon>
        <taxon>Pseudomonadati</taxon>
        <taxon>Pseudomonadota</taxon>
        <taxon>Betaproteobacteria</taxon>
        <taxon>Burkholderiales</taxon>
        <taxon>Oxalobacteraceae</taxon>
        <taxon>Telluria group</taxon>
        <taxon>Pseudoduganella</taxon>
    </lineage>
</organism>
<dbReference type="Proteomes" id="UP000541535">
    <property type="component" value="Unassembled WGS sequence"/>
</dbReference>
<comment type="caution">
    <text evidence="2">The sequence shown here is derived from an EMBL/GenBank/DDBJ whole genome shotgun (WGS) entry which is preliminary data.</text>
</comment>
<dbReference type="AlphaFoldDB" id="A0A7W5FUH1"/>
<dbReference type="EMBL" id="JACHXD010000005">
    <property type="protein sequence ID" value="MBB3119153.1"/>
    <property type="molecule type" value="Genomic_DNA"/>
</dbReference>
<evidence type="ECO:0000256" key="1">
    <source>
        <dbReference type="SAM" id="SignalP"/>
    </source>
</evidence>
<evidence type="ECO:0000313" key="2">
    <source>
        <dbReference type="EMBL" id="MBB3119153.1"/>
    </source>
</evidence>
<accession>A0A7W5FUH1</accession>
<gene>
    <name evidence="2" type="ORF">FHS03_002204</name>
</gene>
<reference evidence="2 3" key="1">
    <citation type="submission" date="2020-08" db="EMBL/GenBank/DDBJ databases">
        <title>Genomic Encyclopedia of Type Strains, Phase III (KMG-III): the genomes of soil and plant-associated and newly described type strains.</title>
        <authorList>
            <person name="Whitman W."/>
        </authorList>
    </citation>
    <scope>NUCLEOTIDE SEQUENCE [LARGE SCALE GENOMIC DNA]</scope>
    <source>
        <strain evidence="2 3">CECT 8897</strain>
    </source>
</reference>
<proteinExistence type="predicted"/>
<evidence type="ECO:0000313" key="3">
    <source>
        <dbReference type="Proteomes" id="UP000541535"/>
    </source>
</evidence>
<evidence type="ECO:0008006" key="4">
    <source>
        <dbReference type="Google" id="ProtNLM"/>
    </source>
</evidence>
<dbReference type="RefSeq" id="WP_183441005.1">
    <property type="nucleotide sequence ID" value="NZ_JACHXD010000005.1"/>
</dbReference>
<keyword evidence="1" id="KW-0732">Signal</keyword>
<name>A0A7W5FUH1_9BURK</name>
<feature type="signal peptide" evidence="1">
    <location>
        <begin position="1"/>
        <end position="23"/>
    </location>
</feature>
<keyword evidence="3" id="KW-1185">Reference proteome</keyword>
<protein>
    <recommendedName>
        <fullName evidence="4">Kazal-like domain-containing protein</fullName>
    </recommendedName>
</protein>